<reference evidence="1" key="1">
    <citation type="submission" date="2014-01" db="EMBL/GenBank/DDBJ databases">
        <title>Draft genome sequence of highly nematicidal Bacillus thuringiensis DB27.</title>
        <authorList>
            <person name="Iatsenko I."/>
            <person name="Pickard D."/>
            <person name="Corton C."/>
            <person name="Dougan G."/>
            <person name="Sommer R.J."/>
        </authorList>
    </citation>
    <scope>NUCLEOTIDE SEQUENCE [LARGE SCALE GENOMIC DNA]</scope>
    <source>
        <strain evidence="1">DB27</strain>
    </source>
</reference>
<protein>
    <recommendedName>
        <fullName evidence="2">Integrase catalytic domain-containing protein</fullName>
    </recommendedName>
</protein>
<dbReference type="AlphaFoldDB" id="W8YLQ0"/>
<dbReference type="Proteomes" id="UP000030682">
    <property type="component" value="Unassembled WGS sequence"/>
</dbReference>
<proteinExistence type="predicted"/>
<accession>W8YLQ0</accession>
<reference evidence="1" key="2">
    <citation type="submission" date="2014-01" db="EMBL/GenBank/DDBJ databases">
        <authorList>
            <person name="Aslett M."/>
        </authorList>
    </citation>
    <scope>NUCLEOTIDE SEQUENCE [LARGE SCALE GENOMIC DNA]</scope>
    <source>
        <strain evidence="1">DB27</strain>
    </source>
</reference>
<dbReference type="EMBL" id="HG810024">
    <property type="protein sequence ID" value="CDN39647.1"/>
    <property type="molecule type" value="Genomic_DNA"/>
</dbReference>
<evidence type="ECO:0000313" key="1">
    <source>
        <dbReference type="EMBL" id="CDN39647.1"/>
    </source>
</evidence>
<gene>
    <name evidence="1" type="ORF">BTDB27_p000310</name>
</gene>
<sequence length="71" mass="8723">MIIDDYYCHFSLSYRDVFEILRKRGISIYPTTTMHWIHEYSNIIYQIWKKKNKTSQSLWRLGDTYIKIEGN</sequence>
<name>W8YLQ0_BACTU</name>
<organism evidence="1">
    <name type="scientific">Bacillus thuringiensis DB27</name>
    <dbReference type="NCBI Taxonomy" id="1431339"/>
    <lineage>
        <taxon>Bacteria</taxon>
        <taxon>Bacillati</taxon>
        <taxon>Bacillota</taxon>
        <taxon>Bacilli</taxon>
        <taxon>Bacillales</taxon>
        <taxon>Bacillaceae</taxon>
        <taxon>Bacillus</taxon>
        <taxon>Bacillus cereus group</taxon>
    </lineage>
</organism>
<evidence type="ECO:0008006" key="2">
    <source>
        <dbReference type="Google" id="ProtNLM"/>
    </source>
</evidence>
<dbReference type="HOGENOM" id="CLU_067322_5_1_9"/>